<accession>A0A9P6CQ08</accession>
<comment type="caution">
    <text evidence="3">The sequence shown here is derived from an EMBL/GenBank/DDBJ whole genome shotgun (WGS) entry which is preliminary data.</text>
</comment>
<feature type="region of interest" description="Disordered" evidence="2">
    <location>
        <begin position="104"/>
        <end position="124"/>
    </location>
</feature>
<name>A0A9P6CQ08_9AGAR</name>
<evidence type="ECO:0000256" key="1">
    <source>
        <dbReference type="SAM" id="Coils"/>
    </source>
</evidence>
<evidence type="ECO:0000256" key="2">
    <source>
        <dbReference type="SAM" id="MobiDB-lite"/>
    </source>
</evidence>
<feature type="compositionally biased region" description="Low complexity" evidence="2">
    <location>
        <begin position="253"/>
        <end position="323"/>
    </location>
</feature>
<feature type="region of interest" description="Disordered" evidence="2">
    <location>
        <begin position="362"/>
        <end position="392"/>
    </location>
</feature>
<organism evidence="3 4">
    <name type="scientific">Collybia nuda</name>
    <dbReference type="NCBI Taxonomy" id="64659"/>
    <lineage>
        <taxon>Eukaryota</taxon>
        <taxon>Fungi</taxon>
        <taxon>Dikarya</taxon>
        <taxon>Basidiomycota</taxon>
        <taxon>Agaricomycotina</taxon>
        <taxon>Agaricomycetes</taxon>
        <taxon>Agaricomycetidae</taxon>
        <taxon>Agaricales</taxon>
        <taxon>Tricholomatineae</taxon>
        <taxon>Clitocybaceae</taxon>
        <taxon>Collybia</taxon>
    </lineage>
</organism>
<dbReference type="AlphaFoldDB" id="A0A9P6CQ08"/>
<dbReference type="EMBL" id="MU150229">
    <property type="protein sequence ID" value="KAF9469750.1"/>
    <property type="molecule type" value="Genomic_DNA"/>
</dbReference>
<proteinExistence type="predicted"/>
<feature type="compositionally biased region" description="Polar residues" evidence="2">
    <location>
        <begin position="364"/>
        <end position="375"/>
    </location>
</feature>
<keyword evidence="1" id="KW-0175">Coiled coil</keyword>
<feature type="compositionally biased region" description="Low complexity" evidence="2">
    <location>
        <begin position="108"/>
        <end position="124"/>
    </location>
</feature>
<feature type="compositionally biased region" description="Basic and acidic residues" evidence="2">
    <location>
        <begin position="230"/>
        <end position="241"/>
    </location>
</feature>
<sequence length="641" mass="71786">MDEADEKALLEQQRKEIEKLEERRRAERLRACERIWEQEKRKLREAKALALRRKAEEERRRSEEAALIRRTKEKEEAERRARLGRPLITPPTRNVVSYDTLGQSRMGSSHATLPSSSSTATSSSRVEEPFVYDFMVTPRRTVARSRPEPQSLSQLNVLTVTRPSYDESRCVPFSDVLASMQGPLFPLERHDPGSTRSQSKSSTRRTSELLDCLLKVVEWAEGERKQRKGKAVDRQQRRGSDKSVLQSHCVACSSPVSPVSTSSSWLSSPTSSRRSWLSFGSTSSSISTTITTPSTSPIPTWLSKPLSASPLPLTRPTTRPRPMSLLLPPISLAPPKPHSCKPYAQLTPIPIEEAPLSIPGTGKRSLNSLSPNMSWSRPAGSHRKERSTTPPGERVMRRVSQFVELAKGFQNAYMSAALFSASASSDPFEDRDIHTTFIVSVSEGWHVRNRGSQMATQRLNPTGSRAHPIDVSVFLSPTRSHTPESSPQFLLAPPIPLRPRCNPSANPPRTVLPNPLPYPIIFKPLPVPCRSPFRLHAHIHLTHNMPTHGYNPTPAPWVSDRQSGRGDHGSTVTWRVRTVENPAFLRLKALHNIMWDRGTNWQGRAREGSLGAGKEKILKIAFEGVGRSWLGIDDWQVASHW</sequence>
<protein>
    <submittedName>
        <fullName evidence="3">Uncharacterized protein</fullName>
    </submittedName>
</protein>
<keyword evidence="4" id="KW-1185">Reference proteome</keyword>
<gene>
    <name evidence="3" type="ORF">BDZ94DRAFT_1243171</name>
</gene>
<feature type="coiled-coil region" evidence="1">
    <location>
        <begin position="3"/>
        <end position="80"/>
    </location>
</feature>
<feature type="region of interest" description="Disordered" evidence="2">
    <location>
        <begin position="224"/>
        <end position="323"/>
    </location>
</feature>
<dbReference type="Proteomes" id="UP000807353">
    <property type="component" value="Unassembled WGS sequence"/>
</dbReference>
<reference evidence="3" key="1">
    <citation type="submission" date="2020-11" db="EMBL/GenBank/DDBJ databases">
        <authorList>
            <consortium name="DOE Joint Genome Institute"/>
            <person name="Ahrendt S."/>
            <person name="Riley R."/>
            <person name="Andreopoulos W."/>
            <person name="Labutti K."/>
            <person name="Pangilinan J."/>
            <person name="Ruiz-Duenas F.J."/>
            <person name="Barrasa J.M."/>
            <person name="Sanchez-Garcia M."/>
            <person name="Camarero S."/>
            <person name="Miyauchi S."/>
            <person name="Serrano A."/>
            <person name="Linde D."/>
            <person name="Babiker R."/>
            <person name="Drula E."/>
            <person name="Ayuso-Fernandez I."/>
            <person name="Pacheco R."/>
            <person name="Padilla G."/>
            <person name="Ferreira P."/>
            <person name="Barriuso J."/>
            <person name="Kellner H."/>
            <person name="Castanera R."/>
            <person name="Alfaro M."/>
            <person name="Ramirez L."/>
            <person name="Pisabarro A.G."/>
            <person name="Kuo A."/>
            <person name="Tritt A."/>
            <person name="Lipzen A."/>
            <person name="He G."/>
            <person name="Yan M."/>
            <person name="Ng V."/>
            <person name="Cullen D."/>
            <person name="Martin F."/>
            <person name="Rosso M.-N."/>
            <person name="Henrissat B."/>
            <person name="Hibbett D."/>
            <person name="Martinez A.T."/>
            <person name="Grigoriev I.V."/>
        </authorList>
    </citation>
    <scope>NUCLEOTIDE SEQUENCE</scope>
    <source>
        <strain evidence="3">CBS 247.69</strain>
    </source>
</reference>
<feature type="region of interest" description="Disordered" evidence="2">
    <location>
        <begin position="184"/>
        <end position="204"/>
    </location>
</feature>
<evidence type="ECO:0000313" key="4">
    <source>
        <dbReference type="Proteomes" id="UP000807353"/>
    </source>
</evidence>
<evidence type="ECO:0000313" key="3">
    <source>
        <dbReference type="EMBL" id="KAF9469750.1"/>
    </source>
</evidence>
<dbReference type="OrthoDB" id="3270558at2759"/>